<feature type="transmembrane region" description="Helical" evidence="5">
    <location>
        <begin position="12"/>
        <end position="42"/>
    </location>
</feature>
<protein>
    <submittedName>
        <fullName evidence="7">Arabinose efflux permease family protein</fullName>
    </submittedName>
    <submittedName>
        <fullName evidence="8">MFS transporter</fullName>
    </submittedName>
</protein>
<dbReference type="InterPro" id="IPR005829">
    <property type="entry name" value="Sugar_transporter_CS"/>
</dbReference>
<dbReference type="EMBL" id="CP010827">
    <property type="protein sequence ID" value="AJI78595.1"/>
    <property type="molecule type" value="Genomic_DNA"/>
</dbReference>
<keyword evidence="2 5" id="KW-0812">Transmembrane</keyword>
<feature type="transmembrane region" description="Helical" evidence="5">
    <location>
        <begin position="210"/>
        <end position="232"/>
    </location>
</feature>
<dbReference type="InterPro" id="IPR011701">
    <property type="entry name" value="MFS"/>
</dbReference>
<dbReference type="STRING" id="161899.CSING_05280"/>
<feature type="transmembrane region" description="Helical" evidence="5">
    <location>
        <begin position="337"/>
        <end position="357"/>
    </location>
</feature>
<feature type="transmembrane region" description="Helical" evidence="5">
    <location>
        <begin position="105"/>
        <end position="128"/>
    </location>
</feature>
<dbReference type="AlphaFoldDB" id="A0A0B6F2F0"/>
<dbReference type="RefSeq" id="WP_042530281.1">
    <property type="nucleotide sequence ID" value="NZ_CP010827.1"/>
</dbReference>
<dbReference type="PANTHER" id="PTHR23531:SF1">
    <property type="entry name" value="QUINOLENE RESISTANCE PROTEIN NORA"/>
    <property type="match status" value="1"/>
</dbReference>
<dbReference type="KEGG" id="csx:CSING_05280"/>
<dbReference type="PROSITE" id="PS00216">
    <property type="entry name" value="SUGAR_TRANSPORT_1"/>
    <property type="match status" value="1"/>
</dbReference>
<feature type="transmembrane region" description="Helical" evidence="5">
    <location>
        <begin position="299"/>
        <end position="325"/>
    </location>
</feature>
<feature type="transmembrane region" description="Helical" evidence="5">
    <location>
        <begin position="274"/>
        <end position="293"/>
    </location>
</feature>
<evidence type="ECO:0000256" key="1">
    <source>
        <dbReference type="ARBA" id="ARBA00004651"/>
    </source>
</evidence>
<dbReference type="HOGENOM" id="CLU_001265_10_13_11"/>
<comment type="subcellular location">
    <subcellularLocation>
        <location evidence="1">Cell membrane</location>
        <topology evidence="1">Multi-pass membrane protein</topology>
    </subcellularLocation>
</comment>
<dbReference type="InterPro" id="IPR052714">
    <property type="entry name" value="MFS_Exporter"/>
</dbReference>
<dbReference type="Pfam" id="PF07690">
    <property type="entry name" value="MFS_1"/>
    <property type="match status" value="1"/>
</dbReference>
<feature type="transmembrane region" description="Helical" evidence="5">
    <location>
        <begin position="168"/>
        <end position="189"/>
    </location>
</feature>
<reference evidence="7 9" key="1">
    <citation type="journal article" date="2015" name="Genome Announc.">
        <title>Complete Genome Sequence and Annotation of Corynebacterium singulare DSM 44357, Isolated from a Human Semen Specimen.</title>
        <authorList>
            <person name="Merten M."/>
            <person name="Brinkrolf K."/>
            <person name="Albersmeier A."/>
            <person name="Kutter Y."/>
            <person name="Ruckert C."/>
            <person name="Tauch A."/>
        </authorList>
    </citation>
    <scope>NUCLEOTIDE SEQUENCE [LARGE SCALE GENOMIC DNA]</scope>
    <source>
        <strain evidence="7">IBS B52218</strain>
    </source>
</reference>
<gene>
    <name evidence="7" type="ORF">CSING_05280</name>
    <name evidence="8" type="ORF">MHK08_05500</name>
</gene>
<dbReference type="GO" id="GO:0022857">
    <property type="term" value="F:transmembrane transporter activity"/>
    <property type="evidence" value="ECO:0007669"/>
    <property type="project" value="InterPro"/>
</dbReference>
<dbReference type="InterPro" id="IPR020846">
    <property type="entry name" value="MFS_dom"/>
</dbReference>
<proteinExistence type="predicted"/>
<evidence type="ECO:0000259" key="6">
    <source>
        <dbReference type="PROSITE" id="PS50850"/>
    </source>
</evidence>
<keyword evidence="10" id="KW-1185">Reference proteome</keyword>
<evidence type="ECO:0000256" key="2">
    <source>
        <dbReference type="ARBA" id="ARBA00022692"/>
    </source>
</evidence>
<dbReference type="Proteomes" id="UP000031890">
    <property type="component" value="Chromosome"/>
</dbReference>
<feature type="transmembrane region" description="Helical" evidence="5">
    <location>
        <begin position="244"/>
        <end position="262"/>
    </location>
</feature>
<dbReference type="GO" id="GO:0005886">
    <property type="term" value="C:plasma membrane"/>
    <property type="evidence" value="ECO:0007669"/>
    <property type="project" value="UniProtKB-SubCell"/>
</dbReference>
<evidence type="ECO:0000313" key="9">
    <source>
        <dbReference type="Proteomes" id="UP000031890"/>
    </source>
</evidence>
<dbReference type="OrthoDB" id="9814001at2"/>
<evidence type="ECO:0000256" key="4">
    <source>
        <dbReference type="ARBA" id="ARBA00023136"/>
    </source>
</evidence>
<dbReference type="PROSITE" id="PS50850">
    <property type="entry name" value="MFS"/>
    <property type="match status" value="1"/>
</dbReference>
<sequence>MSQTSAKSTPLITPTFVFAWLVNFAQFTVFYLLVTIMAMYAIEQFQASDTAGGFASSAFVVGATIARLFSGYIVDAMGRKRTLVVSLIAVAIAMALYFPAQSLPLLFVVRILHGLGYAIASTAVMAVAQSVIPDHRRAEGTGYFALGTTLATAFGPAAGLAIVHNAGYNAVFVVALTLTVVALALGLVVKAPAQEQRSVTFSLGNIVHPAVAPFGVFILFVGVAYTGIITFLNGYSSDAGLEQGASYFFLAYAVVSLILRFVLGKLQDRRGDNIIIYTSLVFFIAGLAVLASASSDWQVILAGALVGLGYGSILPAGQAIAVRLVPLHEMGAGISTFFLLLDIGIGFGPILLGQVISATGYTTMYWILAALMLVASVVYFFVHGRKDVARGDVRYE</sequence>
<organism evidence="7 9">
    <name type="scientific">Corynebacterium singulare</name>
    <dbReference type="NCBI Taxonomy" id="161899"/>
    <lineage>
        <taxon>Bacteria</taxon>
        <taxon>Bacillati</taxon>
        <taxon>Actinomycetota</taxon>
        <taxon>Actinomycetes</taxon>
        <taxon>Mycobacteriales</taxon>
        <taxon>Corynebacteriaceae</taxon>
        <taxon>Corynebacterium</taxon>
    </lineage>
</organism>
<evidence type="ECO:0000313" key="8">
    <source>
        <dbReference type="EMBL" id="MCG7275921.1"/>
    </source>
</evidence>
<evidence type="ECO:0000313" key="7">
    <source>
        <dbReference type="EMBL" id="AJI78595.1"/>
    </source>
</evidence>
<dbReference type="EMBL" id="JAKRDF010000005">
    <property type="protein sequence ID" value="MCG7275921.1"/>
    <property type="molecule type" value="Genomic_DNA"/>
</dbReference>
<keyword evidence="3 5" id="KW-1133">Transmembrane helix</keyword>
<evidence type="ECO:0000256" key="5">
    <source>
        <dbReference type="SAM" id="Phobius"/>
    </source>
</evidence>
<feature type="transmembrane region" description="Helical" evidence="5">
    <location>
        <begin position="54"/>
        <end position="74"/>
    </location>
</feature>
<dbReference type="InterPro" id="IPR036259">
    <property type="entry name" value="MFS_trans_sf"/>
</dbReference>
<evidence type="ECO:0000313" key="10">
    <source>
        <dbReference type="Proteomes" id="UP001521911"/>
    </source>
</evidence>
<dbReference type="CDD" id="cd17489">
    <property type="entry name" value="MFS_YfcJ_like"/>
    <property type="match status" value="1"/>
</dbReference>
<feature type="transmembrane region" description="Helical" evidence="5">
    <location>
        <begin position="81"/>
        <end position="99"/>
    </location>
</feature>
<keyword evidence="4 5" id="KW-0472">Membrane</keyword>
<reference evidence="8 10" key="2">
    <citation type="submission" date="2022-02" db="EMBL/GenBank/DDBJ databases">
        <title>Uncovering new skin microbiome diversity through culturing and metagenomics.</title>
        <authorList>
            <person name="Conlan S."/>
            <person name="Deming C."/>
            <person name="Nisc Comparative Sequencing Program N."/>
            <person name="Segre J.A."/>
        </authorList>
    </citation>
    <scope>NUCLEOTIDE SEQUENCE [LARGE SCALE GENOMIC DNA]</scope>
    <source>
        <strain evidence="8 10">ACRQV</strain>
    </source>
</reference>
<evidence type="ECO:0000256" key="3">
    <source>
        <dbReference type="ARBA" id="ARBA00022989"/>
    </source>
</evidence>
<dbReference type="Gene3D" id="1.20.1250.20">
    <property type="entry name" value="MFS general substrate transporter like domains"/>
    <property type="match status" value="1"/>
</dbReference>
<accession>A0A0B6F2F0</accession>
<feature type="domain" description="Major facilitator superfamily (MFS) profile" evidence="6">
    <location>
        <begin position="15"/>
        <end position="387"/>
    </location>
</feature>
<feature type="transmembrane region" description="Helical" evidence="5">
    <location>
        <begin position="363"/>
        <end position="382"/>
    </location>
</feature>
<dbReference type="SUPFAM" id="SSF103473">
    <property type="entry name" value="MFS general substrate transporter"/>
    <property type="match status" value="1"/>
</dbReference>
<name>A0A0B6F2F0_9CORY</name>
<dbReference type="Proteomes" id="UP001521911">
    <property type="component" value="Unassembled WGS sequence"/>
</dbReference>
<dbReference type="PANTHER" id="PTHR23531">
    <property type="entry name" value="QUINOLENE RESISTANCE PROTEIN NORA"/>
    <property type="match status" value="1"/>
</dbReference>
<feature type="transmembrane region" description="Helical" evidence="5">
    <location>
        <begin position="140"/>
        <end position="162"/>
    </location>
</feature>